<feature type="domain" description="Methyltransferase small" evidence="5">
    <location>
        <begin position="133"/>
        <end position="216"/>
    </location>
</feature>
<reference evidence="6 7" key="1">
    <citation type="submission" date="2016-11" db="EMBL/GenBank/DDBJ databases">
        <authorList>
            <person name="Jaros S."/>
            <person name="Januszkiewicz K."/>
            <person name="Wedrychowicz H."/>
        </authorList>
    </citation>
    <scope>NUCLEOTIDE SEQUENCE [LARGE SCALE GENOMIC DNA]</scope>
    <source>
        <strain evidence="6">NVI 5450</strain>
    </source>
</reference>
<proteinExistence type="inferred from homology"/>
<gene>
    <name evidence="4" type="primary">prmB</name>
    <name evidence="6" type="ORF">NVI5450_4486</name>
</gene>
<keyword evidence="1 4" id="KW-0489">Methyltransferase</keyword>
<protein>
    <recommendedName>
        <fullName evidence="4">Ribosomal protein uL3 glutamine methyltransferase</fullName>
        <shortName evidence="4">uL3 MTase</shortName>
        <ecNumber evidence="4">2.1.1.298</ecNumber>
    </recommendedName>
    <alternativeName>
        <fullName evidence="4">N5-glutamine methyltransferase PrmB</fullName>
    </alternativeName>
</protein>
<dbReference type="OrthoDB" id="9800643at2"/>
<evidence type="ECO:0000256" key="3">
    <source>
        <dbReference type="ARBA" id="ARBA00022691"/>
    </source>
</evidence>
<dbReference type="PIRSF" id="PIRSF037167">
    <property type="entry name" value="Mtase_YfcB_prd"/>
    <property type="match status" value="1"/>
</dbReference>
<dbReference type="CDD" id="cd02440">
    <property type="entry name" value="AdoMet_MTases"/>
    <property type="match status" value="1"/>
</dbReference>
<evidence type="ECO:0000256" key="4">
    <source>
        <dbReference type="HAMAP-Rule" id="MF_02125"/>
    </source>
</evidence>
<dbReference type="NCBIfam" id="TIGR00536">
    <property type="entry name" value="hemK_fam"/>
    <property type="match status" value="1"/>
</dbReference>
<evidence type="ECO:0000313" key="7">
    <source>
        <dbReference type="Proteomes" id="UP000183794"/>
    </source>
</evidence>
<dbReference type="InterPro" id="IPR029063">
    <property type="entry name" value="SAM-dependent_MTases_sf"/>
</dbReference>
<dbReference type="NCBIfam" id="TIGR03533">
    <property type="entry name" value="L3_gln_methyl"/>
    <property type="match status" value="1"/>
</dbReference>
<evidence type="ECO:0000256" key="1">
    <source>
        <dbReference type="ARBA" id="ARBA00022603"/>
    </source>
</evidence>
<evidence type="ECO:0000256" key="2">
    <source>
        <dbReference type="ARBA" id="ARBA00022679"/>
    </source>
</evidence>
<dbReference type="InterPro" id="IPR004556">
    <property type="entry name" value="HemK-like"/>
</dbReference>
<dbReference type="GO" id="GO:0036009">
    <property type="term" value="F:protein-glutamine N-methyltransferase activity"/>
    <property type="evidence" value="ECO:0007669"/>
    <property type="project" value="UniProtKB-UniRule"/>
</dbReference>
<dbReference type="InterPro" id="IPR007848">
    <property type="entry name" value="Small_mtfrase_dom"/>
</dbReference>
<dbReference type="GO" id="GO:0005829">
    <property type="term" value="C:cytosol"/>
    <property type="evidence" value="ECO:0007669"/>
    <property type="project" value="TreeGrafter"/>
</dbReference>
<dbReference type="GO" id="GO:0032259">
    <property type="term" value="P:methylation"/>
    <property type="evidence" value="ECO:0007669"/>
    <property type="project" value="UniProtKB-KW"/>
</dbReference>
<dbReference type="FunFam" id="1.10.8.10:FF:000022">
    <property type="entry name" value="50S ribosomal protein L3 glutamine methyltransferase"/>
    <property type="match status" value="1"/>
</dbReference>
<organism evidence="6 7">
    <name type="scientific">Moritella viscosa</name>
    <dbReference type="NCBI Taxonomy" id="80854"/>
    <lineage>
        <taxon>Bacteria</taxon>
        <taxon>Pseudomonadati</taxon>
        <taxon>Pseudomonadota</taxon>
        <taxon>Gammaproteobacteria</taxon>
        <taxon>Alteromonadales</taxon>
        <taxon>Moritellaceae</taxon>
        <taxon>Moritella</taxon>
    </lineage>
</organism>
<dbReference type="Gene3D" id="3.40.50.150">
    <property type="entry name" value="Vaccinia Virus protein VP39"/>
    <property type="match status" value="1"/>
</dbReference>
<dbReference type="EMBL" id="FPLD01000131">
    <property type="protein sequence ID" value="SGZ17240.1"/>
    <property type="molecule type" value="Genomic_DNA"/>
</dbReference>
<dbReference type="PANTHER" id="PTHR47806">
    <property type="entry name" value="50S RIBOSOMAL PROTEIN L3 GLUTAMINE METHYLTRANSFERASE"/>
    <property type="match status" value="1"/>
</dbReference>
<dbReference type="PROSITE" id="PS00092">
    <property type="entry name" value="N6_MTASE"/>
    <property type="match status" value="1"/>
</dbReference>
<comment type="similarity">
    <text evidence="4">Belongs to the protein N5-glutamine methyltransferase family. PrmB subfamily.</text>
</comment>
<accession>A0A1L0C7T1</accession>
<dbReference type="Gene3D" id="1.10.8.10">
    <property type="entry name" value="DNA helicase RuvA subunit, C-terminal domain"/>
    <property type="match status" value="1"/>
</dbReference>
<dbReference type="RefSeq" id="WP_075518536.1">
    <property type="nucleotide sequence ID" value="NZ_FPLD01000131.1"/>
</dbReference>
<dbReference type="AlphaFoldDB" id="A0A1L0C7T1"/>
<keyword evidence="3 4" id="KW-0949">S-adenosyl-L-methionine</keyword>
<evidence type="ECO:0000259" key="5">
    <source>
        <dbReference type="Pfam" id="PF05175"/>
    </source>
</evidence>
<dbReference type="HAMAP" id="MF_02125">
    <property type="entry name" value="L3_methyltr_PrmB"/>
    <property type="match status" value="1"/>
</dbReference>
<dbReference type="InterPro" id="IPR017127">
    <property type="entry name" value="Ribosome_uL3_MTase"/>
</dbReference>
<dbReference type="EC" id="2.1.1.298" evidence="4"/>
<evidence type="ECO:0000313" key="6">
    <source>
        <dbReference type="EMBL" id="SGZ17240.1"/>
    </source>
</evidence>
<dbReference type="GO" id="GO:0003676">
    <property type="term" value="F:nucleic acid binding"/>
    <property type="evidence" value="ECO:0007669"/>
    <property type="project" value="InterPro"/>
</dbReference>
<keyword evidence="2 4" id="KW-0808">Transferase</keyword>
<dbReference type="SUPFAM" id="SSF53335">
    <property type="entry name" value="S-adenosyl-L-methionine-dependent methyltransferases"/>
    <property type="match status" value="1"/>
</dbReference>
<comment type="function">
    <text evidence="4">Methylates ribosomal protein uL3 on a specific glutamine residue.</text>
</comment>
<dbReference type="Proteomes" id="UP000183794">
    <property type="component" value="Unassembled WGS sequence"/>
</dbReference>
<dbReference type="PANTHER" id="PTHR47806:SF1">
    <property type="entry name" value="RIBOSOMAL PROTEIN UL3 GLUTAMINE METHYLTRANSFERASE"/>
    <property type="match status" value="1"/>
</dbReference>
<sequence length="309" mass="34960">MDRIFIDEAVKELITIQDLIRWAVSRFNDAGIFYGHGTDNAWDEAVQLILPTLHLPLDIDPQIRHAKLLTSERLKLVELIVRRVNERIPAAYLTNKAWFAGLEFFVDERVLVPRSPFAELIMNGFQPWLTHEPMRVLDMCTGSGCIAIALSHAFPDSDIDAVDIEYGAIEVAEINIQDHGVEHQVTPIQSDLFSNLTGLRYDMIVSNPPYVDQEDIDNLPDEFKHEPEIGLQSGFDGLELTLKMLAQAPDMLNDGGLLFVEIGNSMVHMQEKFPEVPFTWLEMQNGGHGIFVISKEQIEDSMAEFAPFK</sequence>
<dbReference type="InterPro" id="IPR002052">
    <property type="entry name" value="DNA_methylase_N6_adenine_CS"/>
</dbReference>
<dbReference type="Pfam" id="PF05175">
    <property type="entry name" value="MTS"/>
    <property type="match status" value="1"/>
</dbReference>
<comment type="catalytic activity">
    <reaction evidence="4">
        <text>L-glutaminyl-[ribosomal protein uL3] + S-adenosyl-L-methionine = N(5)-methyl-L-glutaminyl-[ribosomal protein uL3] + S-adenosyl-L-homocysteine + H(+)</text>
        <dbReference type="Rhea" id="RHEA:45020"/>
        <dbReference type="Rhea" id="RHEA-COMP:11063"/>
        <dbReference type="Rhea" id="RHEA-COMP:11064"/>
        <dbReference type="ChEBI" id="CHEBI:15378"/>
        <dbReference type="ChEBI" id="CHEBI:30011"/>
        <dbReference type="ChEBI" id="CHEBI:57856"/>
        <dbReference type="ChEBI" id="CHEBI:59789"/>
        <dbReference type="ChEBI" id="CHEBI:61891"/>
        <dbReference type="EC" id="2.1.1.298"/>
    </reaction>
</comment>
<dbReference type="FunFam" id="3.40.50.150:FF:000042">
    <property type="entry name" value="50S ribosomal protein L3 glutamine methyltransferase"/>
    <property type="match status" value="1"/>
</dbReference>
<name>A0A1L0C7T1_9GAMM</name>